<dbReference type="Pfam" id="PF04542">
    <property type="entry name" value="Sigma70_r2"/>
    <property type="match status" value="1"/>
</dbReference>
<dbReference type="Pfam" id="PF08281">
    <property type="entry name" value="Sigma70_r4_2"/>
    <property type="match status" value="1"/>
</dbReference>
<dbReference type="InterPro" id="IPR013325">
    <property type="entry name" value="RNA_pol_sigma_r2"/>
</dbReference>
<dbReference type="PANTHER" id="PTHR43133">
    <property type="entry name" value="RNA POLYMERASE ECF-TYPE SIGMA FACTO"/>
    <property type="match status" value="1"/>
</dbReference>
<proteinExistence type="inferred from homology"/>
<evidence type="ECO:0000256" key="4">
    <source>
        <dbReference type="ARBA" id="ARBA00023163"/>
    </source>
</evidence>
<dbReference type="AlphaFoldDB" id="F5ZG87"/>
<keyword evidence="3" id="KW-0731">Sigma factor</keyword>
<dbReference type="eggNOG" id="COG1595">
    <property type="taxonomic scope" value="Bacteria"/>
</dbReference>
<dbReference type="GO" id="GO:0006352">
    <property type="term" value="P:DNA-templated transcription initiation"/>
    <property type="evidence" value="ECO:0007669"/>
    <property type="project" value="InterPro"/>
</dbReference>
<dbReference type="EMBL" id="CP002339">
    <property type="protein sequence ID" value="AEF05855.1"/>
    <property type="molecule type" value="Genomic_DNA"/>
</dbReference>
<dbReference type="InterPro" id="IPR036388">
    <property type="entry name" value="WH-like_DNA-bd_sf"/>
</dbReference>
<evidence type="ECO:0000313" key="8">
    <source>
        <dbReference type="Proteomes" id="UP000000683"/>
    </source>
</evidence>
<dbReference type="InterPro" id="IPR007627">
    <property type="entry name" value="RNA_pol_sigma70_r2"/>
</dbReference>
<dbReference type="Gene3D" id="1.10.10.10">
    <property type="entry name" value="Winged helix-like DNA-binding domain superfamily/Winged helix DNA-binding domain"/>
    <property type="match status" value="1"/>
</dbReference>
<evidence type="ECO:0000313" key="7">
    <source>
        <dbReference type="EMBL" id="AEF05855.1"/>
    </source>
</evidence>
<dbReference type="HOGENOM" id="CLU_047691_3_3_6"/>
<dbReference type="GO" id="GO:0016987">
    <property type="term" value="F:sigma factor activity"/>
    <property type="evidence" value="ECO:0007669"/>
    <property type="project" value="UniProtKB-KW"/>
</dbReference>
<evidence type="ECO:0000259" key="5">
    <source>
        <dbReference type="Pfam" id="PF04542"/>
    </source>
</evidence>
<feature type="domain" description="RNA polymerase sigma-70 region 2" evidence="5">
    <location>
        <begin position="31"/>
        <end position="95"/>
    </location>
</feature>
<dbReference type="GO" id="GO:0003677">
    <property type="term" value="F:DNA binding"/>
    <property type="evidence" value="ECO:0007669"/>
    <property type="project" value="InterPro"/>
</dbReference>
<evidence type="ECO:0000256" key="3">
    <source>
        <dbReference type="ARBA" id="ARBA00023082"/>
    </source>
</evidence>
<dbReference type="KEGG" id="alt:ambt_21830"/>
<evidence type="ECO:0000256" key="2">
    <source>
        <dbReference type="ARBA" id="ARBA00023015"/>
    </source>
</evidence>
<dbReference type="SUPFAM" id="SSF88946">
    <property type="entry name" value="Sigma2 domain of RNA polymerase sigma factors"/>
    <property type="match status" value="1"/>
</dbReference>
<evidence type="ECO:0000259" key="6">
    <source>
        <dbReference type="Pfam" id="PF08281"/>
    </source>
</evidence>
<accession>F5ZG87</accession>
<organism evidence="7 8">
    <name type="scientific">Alteromonas naphthalenivorans</name>
    <dbReference type="NCBI Taxonomy" id="715451"/>
    <lineage>
        <taxon>Bacteria</taxon>
        <taxon>Pseudomonadati</taxon>
        <taxon>Pseudomonadota</taxon>
        <taxon>Gammaproteobacteria</taxon>
        <taxon>Alteromonadales</taxon>
        <taxon>Alteromonadaceae</taxon>
        <taxon>Alteromonas/Salinimonas group</taxon>
        <taxon>Alteromonas</taxon>
    </lineage>
</organism>
<dbReference type="InterPro" id="IPR014284">
    <property type="entry name" value="RNA_pol_sigma-70_dom"/>
</dbReference>
<keyword evidence="4" id="KW-0804">Transcription</keyword>
<reference evidence="7 8" key="1">
    <citation type="journal article" date="2011" name="J. Bacteriol.">
        <title>Complete genome sequence of the polycyclic aromatic hydrocarbon-degrading bacterium Alteromonas sp. strain SN2.</title>
        <authorList>
            <person name="Jin H.M."/>
            <person name="Jeong H."/>
            <person name="Moon E.J."/>
            <person name="Math R.K."/>
            <person name="Lee K."/>
            <person name="Kim H.J."/>
            <person name="Jeon C.O."/>
            <person name="Oh T.K."/>
            <person name="Kim J.F."/>
        </authorList>
    </citation>
    <scope>NUCLEOTIDE SEQUENCE [LARGE SCALE GENOMIC DNA]</scope>
    <source>
        <strain evidence="8">JCM 17741 / KACC 18427 / KCTC 11700BP / SN2</strain>
    </source>
</reference>
<protein>
    <submittedName>
        <fullName evidence="7">RNA polymerase sigma factor, sigma-70 family protein</fullName>
    </submittedName>
</protein>
<dbReference type="PANTHER" id="PTHR43133:SF45">
    <property type="entry name" value="RNA POLYMERASE ECF-TYPE SIGMA FACTOR"/>
    <property type="match status" value="1"/>
</dbReference>
<name>F5ZG87_ALTNA</name>
<comment type="similarity">
    <text evidence="1">Belongs to the sigma-70 factor family. ECF subfamily.</text>
</comment>
<dbReference type="InterPro" id="IPR013249">
    <property type="entry name" value="RNA_pol_sigma70_r4_t2"/>
</dbReference>
<feature type="domain" description="RNA polymerase sigma factor 70 region 4 type 2" evidence="6">
    <location>
        <begin position="132"/>
        <end position="178"/>
    </location>
</feature>
<dbReference type="NCBIfam" id="TIGR02937">
    <property type="entry name" value="sigma70-ECF"/>
    <property type="match status" value="1"/>
</dbReference>
<dbReference type="Gene3D" id="1.10.1740.10">
    <property type="match status" value="1"/>
</dbReference>
<dbReference type="SUPFAM" id="SSF88659">
    <property type="entry name" value="Sigma3 and sigma4 domains of RNA polymerase sigma factors"/>
    <property type="match status" value="1"/>
</dbReference>
<gene>
    <name evidence="7" type="ordered locus">ambt_21830</name>
</gene>
<keyword evidence="2" id="KW-0805">Transcription regulation</keyword>
<evidence type="ECO:0000256" key="1">
    <source>
        <dbReference type="ARBA" id="ARBA00010641"/>
    </source>
</evidence>
<sequence length="187" mass="20596">MAFTVIVGNAAQLIIRNTEDERLGQGFEDVFAQYGSLLSRVANSYEANHALQQELLQEIAIAVWQGLTRFKGDSSVKTYILKIAHNRAVTHVANQVKRIDTDEYNDDVVVEQSSQISPETATSQQQSLSRLLVKVRALAVQPRQVLTLSLEGLSYDEIADICGLTKSHVGVILKRAKASVLEGNSDE</sequence>
<keyword evidence="8" id="KW-1185">Reference proteome</keyword>
<dbReference type="Proteomes" id="UP000000683">
    <property type="component" value="Chromosome"/>
</dbReference>
<dbReference type="InterPro" id="IPR039425">
    <property type="entry name" value="RNA_pol_sigma-70-like"/>
</dbReference>
<dbReference type="InterPro" id="IPR013324">
    <property type="entry name" value="RNA_pol_sigma_r3/r4-like"/>
</dbReference>